<evidence type="ECO:0000259" key="1">
    <source>
        <dbReference type="Pfam" id="PF25273"/>
    </source>
</evidence>
<keyword evidence="3" id="KW-1185">Reference proteome</keyword>
<proteinExistence type="predicted"/>
<dbReference type="PANTHER" id="PTHR10773">
    <property type="entry name" value="DNA-DIRECTED RNA POLYMERASES I, II, AND III SUBUNIT RPABC2"/>
    <property type="match status" value="1"/>
</dbReference>
<accession>A0AAE1AIW2</accession>
<dbReference type="EMBL" id="JAWDGP010001769">
    <property type="protein sequence ID" value="KAK3788320.1"/>
    <property type="molecule type" value="Genomic_DNA"/>
</dbReference>
<dbReference type="AlphaFoldDB" id="A0AAE1AIW2"/>
<dbReference type="Proteomes" id="UP001283361">
    <property type="component" value="Unassembled WGS sequence"/>
</dbReference>
<feature type="domain" description="DUF7869" evidence="1">
    <location>
        <begin position="541"/>
        <end position="669"/>
    </location>
</feature>
<reference evidence="2" key="1">
    <citation type="journal article" date="2023" name="G3 (Bethesda)">
        <title>A reference genome for the long-term kleptoplast-retaining sea slug Elysia crispata morphotype clarki.</title>
        <authorList>
            <person name="Eastman K.E."/>
            <person name="Pendleton A.L."/>
            <person name="Shaikh M.A."/>
            <person name="Suttiyut T."/>
            <person name="Ogas R."/>
            <person name="Tomko P."/>
            <person name="Gavelis G."/>
            <person name="Widhalm J.R."/>
            <person name="Wisecaver J.H."/>
        </authorList>
    </citation>
    <scope>NUCLEOTIDE SEQUENCE</scope>
    <source>
        <strain evidence="2">ECLA1</strain>
    </source>
</reference>
<organism evidence="2 3">
    <name type="scientific">Elysia crispata</name>
    <name type="common">lettuce slug</name>
    <dbReference type="NCBI Taxonomy" id="231223"/>
    <lineage>
        <taxon>Eukaryota</taxon>
        <taxon>Metazoa</taxon>
        <taxon>Spiralia</taxon>
        <taxon>Lophotrochozoa</taxon>
        <taxon>Mollusca</taxon>
        <taxon>Gastropoda</taxon>
        <taxon>Heterobranchia</taxon>
        <taxon>Euthyneura</taxon>
        <taxon>Panpulmonata</taxon>
        <taxon>Sacoglossa</taxon>
        <taxon>Placobranchoidea</taxon>
        <taxon>Plakobranchidae</taxon>
        <taxon>Elysia</taxon>
    </lineage>
</organism>
<name>A0AAE1AIW2_9GAST</name>
<gene>
    <name evidence="2" type="ORF">RRG08_025051</name>
</gene>
<dbReference type="PANTHER" id="PTHR10773:SF19">
    <property type="match status" value="1"/>
</dbReference>
<dbReference type="Pfam" id="PF25273">
    <property type="entry name" value="DUF7869"/>
    <property type="match status" value="1"/>
</dbReference>
<sequence>MKPLDRTMWCIGLVKVDIANATPRLSPCVDRTCLLHSKEFVQYGGLFTVKTRDEIIKHPLSFLNLVYPRPQSTDMNTKEALGLLMRQLDDDFSQCSDSQTSLVQTVEPQHTLEEELLFGIQTLLMKTYSDNEVEQVGDRAQGAIENAEVDADNDAADRDFIPVGTVERVPTTSTEPGQTVQLGESQSKKRLLNPNKWARNIRKLKHARGESYVDSRGKLQPEKCVGKACSCRWKCFDKLGKDHISTLFRNFHELGDTKQQDLYLNGCIKSTKPKRRRPKSGEKNGARKSSFEYFVRGLDGDDKKVCQLAFHSIFGIGKTRFEKIRTCDKRGKHGNQKKMSIETREKIRAHIKSFPARSSHYSRNQNPNKVYLSEELNVHLMWLLYLKQYENDQYVKYTSGKKHDMKPVVKYKYYSNIFLTEFNIGFRSPRSDTCLKCDQLQQQIENVKGDEELVNQKSNERRLHQSQADNGYTLLRRKSNDALGKNNFDMMTFDFQQNLPLPNLTSSDMFYSRMLWVYNFGVHNCNNGDGYMNIWHEGVAARGSSEVCSCLFKIIRNNTKRSPNLVLFSDGCVGQNKNKTFITFLQYLVENNFYRKIDHYFLYRGHTFLPNDSDFGLIEKRKKLTKATLVSDYVTMIEGNRMSQPFVVKTIQTEDILDFKAVAERCMTKSTLKSNSGEKISLNDIHWFSYGQSDETNATYTSSITVDHGGEVW</sequence>
<dbReference type="InterPro" id="IPR057191">
    <property type="entry name" value="DUF7869"/>
</dbReference>
<evidence type="ECO:0000313" key="3">
    <source>
        <dbReference type="Proteomes" id="UP001283361"/>
    </source>
</evidence>
<evidence type="ECO:0000313" key="2">
    <source>
        <dbReference type="EMBL" id="KAK3788320.1"/>
    </source>
</evidence>
<comment type="caution">
    <text evidence="2">The sequence shown here is derived from an EMBL/GenBank/DDBJ whole genome shotgun (WGS) entry which is preliminary data.</text>
</comment>
<protein>
    <recommendedName>
        <fullName evidence="1">DUF7869 domain-containing protein</fullName>
    </recommendedName>
</protein>